<evidence type="ECO:0000313" key="1">
    <source>
        <dbReference type="EMBL" id="SES46665.1"/>
    </source>
</evidence>
<sequence>MPFNLGAAEVRDDLRNTLSTWVRELWETHGPRRAVPTGETGPDGEPLVDGVLDDLDLVPDMAAWLRRHPSWIEYHPAGGELVDEVGDTVERVRDPALFPLRGNDLR</sequence>
<name>A0A1H9XKG8_9PSEU</name>
<accession>A0A1H9XKG8</accession>
<dbReference type="AlphaFoldDB" id="A0A1H9XKG8"/>
<keyword evidence="2" id="KW-1185">Reference proteome</keyword>
<protein>
    <submittedName>
        <fullName evidence="1">Uncharacterized protein</fullName>
    </submittedName>
</protein>
<organism evidence="1 2">
    <name type="scientific">Lentzea flaviverrucosa</name>
    <dbReference type="NCBI Taxonomy" id="200379"/>
    <lineage>
        <taxon>Bacteria</taxon>
        <taxon>Bacillati</taxon>
        <taxon>Actinomycetota</taxon>
        <taxon>Actinomycetes</taxon>
        <taxon>Pseudonocardiales</taxon>
        <taxon>Pseudonocardiaceae</taxon>
        <taxon>Lentzea</taxon>
    </lineage>
</organism>
<proteinExistence type="predicted"/>
<dbReference type="OrthoDB" id="4772768at2"/>
<dbReference type="RefSeq" id="WP_090070837.1">
    <property type="nucleotide sequence ID" value="NZ_FOFT01000015.1"/>
</dbReference>
<reference evidence="2" key="1">
    <citation type="submission" date="2016-10" db="EMBL/GenBank/DDBJ databases">
        <authorList>
            <person name="Varghese N."/>
            <person name="Submissions S."/>
        </authorList>
    </citation>
    <scope>NUCLEOTIDE SEQUENCE [LARGE SCALE GENOMIC DNA]</scope>
    <source>
        <strain evidence="2">CGMCC 4.578</strain>
    </source>
</reference>
<gene>
    <name evidence="1" type="ORF">SAMN05216195_115185</name>
</gene>
<dbReference type="Proteomes" id="UP000199028">
    <property type="component" value="Unassembled WGS sequence"/>
</dbReference>
<dbReference type="EMBL" id="FOFT01000015">
    <property type="protein sequence ID" value="SES46665.1"/>
    <property type="molecule type" value="Genomic_DNA"/>
</dbReference>
<evidence type="ECO:0000313" key="2">
    <source>
        <dbReference type="Proteomes" id="UP000199028"/>
    </source>
</evidence>